<evidence type="ECO:0000313" key="1">
    <source>
        <dbReference type="EMBL" id="ANZ44904.1"/>
    </source>
</evidence>
<reference evidence="1" key="1">
    <citation type="submission" date="2016-08" db="EMBL/GenBank/DDBJ databases">
        <title>Complete genome of Cloacibacillus porcorum.</title>
        <authorList>
            <person name="Looft T."/>
            <person name="Bayles D.O."/>
            <person name="Alt D.P."/>
        </authorList>
    </citation>
    <scope>NUCLEOTIDE SEQUENCE [LARGE SCALE GENOMIC DNA]</scope>
    <source>
        <strain evidence="1">CL-84</strain>
    </source>
</reference>
<accession>A0A1B2I4J9</accession>
<sequence>MPNAARNTGSSRPAPSARGGGEKTFAALFAPYSKTFKILLIAAIMLLPALRAIPALAGDTAFVDVARVIDASLPGKAGQRYIDGVKADLDAEREKFKKSLGGVADNDPRLAQKDAQLTARYREEYSRVTGLLMGELKRVTSSWLKTNKRGFTAVLPAGMALAVAHESDVNADILRLFNAVTIDFAKR</sequence>
<dbReference type="GO" id="GO:0051082">
    <property type="term" value="F:unfolded protein binding"/>
    <property type="evidence" value="ECO:0007669"/>
    <property type="project" value="InterPro"/>
</dbReference>
<gene>
    <name evidence="1" type="ORF">BED41_07350</name>
</gene>
<dbReference type="EMBL" id="CP016757">
    <property type="protein sequence ID" value="ANZ44904.1"/>
    <property type="molecule type" value="Genomic_DNA"/>
</dbReference>
<dbReference type="SUPFAM" id="SSF111384">
    <property type="entry name" value="OmpH-like"/>
    <property type="match status" value="1"/>
</dbReference>
<protein>
    <recommendedName>
        <fullName evidence="3">OmpH family outer membrane protein</fullName>
    </recommendedName>
</protein>
<evidence type="ECO:0008006" key="3">
    <source>
        <dbReference type="Google" id="ProtNLM"/>
    </source>
</evidence>
<keyword evidence="2" id="KW-1185">Reference proteome</keyword>
<name>A0A1B2I4J9_9BACT</name>
<dbReference type="InterPro" id="IPR024930">
    <property type="entry name" value="Skp_dom_sf"/>
</dbReference>
<evidence type="ECO:0000313" key="2">
    <source>
        <dbReference type="Proteomes" id="UP000093044"/>
    </source>
</evidence>
<dbReference type="KEGG" id="cpor:BED41_07350"/>
<proteinExistence type="predicted"/>
<dbReference type="Proteomes" id="UP000093044">
    <property type="component" value="Chromosome"/>
</dbReference>
<organism evidence="1 2">
    <name type="scientific">Cloacibacillus porcorum</name>
    <dbReference type="NCBI Taxonomy" id="1197717"/>
    <lineage>
        <taxon>Bacteria</taxon>
        <taxon>Thermotogati</taxon>
        <taxon>Synergistota</taxon>
        <taxon>Synergistia</taxon>
        <taxon>Synergistales</taxon>
        <taxon>Synergistaceae</taxon>
        <taxon>Cloacibacillus</taxon>
    </lineage>
</organism>
<dbReference type="InterPro" id="IPR005632">
    <property type="entry name" value="Chaperone_Skp"/>
</dbReference>
<dbReference type="STRING" id="1197717.BED41_07350"/>
<dbReference type="SMART" id="SM00935">
    <property type="entry name" value="OmpH"/>
    <property type="match status" value="1"/>
</dbReference>
<dbReference type="AlphaFoldDB" id="A0A1B2I4J9"/>